<gene>
    <name evidence="1" type="ORF">L2E82_26079</name>
</gene>
<accession>A0ACB9E5M8</accession>
<protein>
    <submittedName>
        <fullName evidence="1">Uncharacterized protein</fullName>
    </submittedName>
</protein>
<dbReference type="Proteomes" id="UP001055811">
    <property type="component" value="Linkage Group LG04"/>
</dbReference>
<proteinExistence type="predicted"/>
<reference evidence="1 2" key="2">
    <citation type="journal article" date="2022" name="Mol. Ecol. Resour.">
        <title>The genomes of chicory, endive, great burdock and yacon provide insights into Asteraceae paleo-polyploidization history and plant inulin production.</title>
        <authorList>
            <person name="Fan W."/>
            <person name="Wang S."/>
            <person name="Wang H."/>
            <person name="Wang A."/>
            <person name="Jiang F."/>
            <person name="Liu H."/>
            <person name="Zhao H."/>
            <person name="Xu D."/>
            <person name="Zhang Y."/>
        </authorList>
    </citation>
    <scope>NUCLEOTIDE SEQUENCE [LARGE SCALE GENOMIC DNA]</scope>
    <source>
        <strain evidence="2">cv. Punajuju</strain>
        <tissue evidence="1">Leaves</tissue>
    </source>
</reference>
<reference evidence="2" key="1">
    <citation type="journal article" date="2022" name="Mol. Ecol. Resour.">
        <title>The genomes of chicory, endive, great burdock and yacon provide insights into Asteraceae palaeo-polyploidization history and plant inulin production.</title>
        <authorList>
            <person name="Fan W."/>
            <person name="Wang S."/>
            <person name="Wang H."/>
            <person name="Wang A."/>
            <person name="Jiang F."/>
            <person name="Liu H."/>
            <person name="Zhao H."/>
            <person name="Xu D."/>
            <person name="Zhang Y."/>
        </authorList>
    </citation>
    <scope>NUCLEOTIDE SEQUENCE [LARGE SCALE GENOMIC DNA]</scope>
    <source>
        <strain evidence="2">cv. Punajuju</strain>
    </source>
</reference>
<comment type="caution">
    <text evidence="1">The sequence shown here is derived from an EMBL/GenBank/DDBJ whole genome shotgun (WGS) entry which is preliminary data.</text>
</comment>
<organism evidence="1 2">
    <name type="scientific">Cichorium intybus</name>
    <name type="common">Chicory</name>
    <dbReference type="NCBI Taxonomy" id="13427"/>
    <lineage>
        <taxon>Eukaryota</taxon>
        <taxon>Viridiplantae</taxon>
        <taxon>Streptophyta</taxon>
        <taxon>Embryophyta</taxon>
        <taxon>Tracheophyta</taxon>
        <taxon>Spermatophyta</taxon>
        <taxon>Magnoliopsida</taxon>
        <taxon>eudicotyledons</taxon>
        <taxon>Gunneridae</taxon>
        <taxon>Pentapetalae</taxon>
        <taxon>asterids</taxon>
        <taxon>campanulids</taxon>
        <taxon>Asterales</taxon>
        <taxon>Asteraceae</taxon>
        <taxon>Cichorioideae</taxon>
        <taxon>Cichorieae</taxon>
        <taxon>Cichoriinae</taxon>
        <taxon>Cichorium</taxon>
    </lineage>
</organism>
<name>A0ACB9E5M8_CICIN</name>
<dbReference type="EMBL" id="CM042012">
    <property type="protein sequence ID" value="KAI3754000.1"/>
    <property type="molecule type" value="Genomic_DNA"/>
</dbReference>
<keyword evidence="2" id="KW-1185">Reference proteome</keyword>
<sequence length="71" mass="6954">MAHWCSRAVVAGGGGAFVGDAATAGAAIGDSNNAIASTCSMGVESRFSELATDREGDGDGDLGLYREGGSV</sequence>
<evidence type="ECO:0000313" key="1">
    <source>
        <dbReference type="EMBL" id="KAI3754000.1"/>
    </source>
</evidence>
<evidence type="ECO:0000313" key="2">
    <source>
        <dbReference type="Proteomes" id="UP001055811"/>
    </source>
</evidence>